<feature type="active site" evidence="3">
    <location>
        <position position="252"/>
    </location>
</feature>
<proteinExistence type="inferred from homology"/>
<accession>A0A7Y2H3J0</accession>
<dbReference type="InterPro" id="IPR029510">
    <property type="entry name" value="Ald_DH_CS_GLU"/>
</dbReference>
<organism evidence="6 7">
    <name type="scientific">Eiseniibacteriota bacterium</name>
    <dbReference type="NCBI Taxonomy" id="2212470"/>
    <lineage>
        <taxon>Bacteria</taxon>
        <taxon>Candidatus Eiseniibacteriota</taxon>
    </lineage>
</organism>
<protein>
    <submittedName>
        <fullName evidence="6">Aldehyde dehydrogenase family protein</fullName>
    </submittedName>
</protein>
<dbReference type="PROSITE" id="PS00687">
    <property type="entry name" value="ALDEHYDE_DEHYDR_GLU"/>
    <property type="match status" value="1"/>
</dbReference>
<evidence type="ECO:0000313" key="7">
    <source>
        <dbReference type="Proteomes" id="UP000547674"/>
    </source>
</evidence>
<dbReference type="AlphaFoldDB" id="A0A7Y2H3J0"/>
<dbReference type="GO" id="GO:0016620">
    <property type="term" value="F:oxidoreductase activity, acting on the aldehyde or oxo group of donors, NAD or NADP as acceptor"/>
    <property type="evidence" value="ECO:0007669"/>
    <property type="project" value="InterPro"/>
</dbReference>
<dbReference type="PANTHER" id="PTHR11699">
    <property type="entry name" value="ALDEHYDE DEHYDROGENASE-RELATED"/>
    <property type="match status" value="1"/>
</dbReference>
<keyword evidence="2 4" id="KW-0560">Oxidoreductase</keyword>
<dbReference type="InterPro" id="IPR016161">
    <property type="entry name" value="Ald_DH/histidinol_DH"/>
</dbReference>
<dbReference type="InterPro" id="IPR016160">
    <property type="entry name" value="Ald_DH_CS_CYS"/>
</dbReference>
<evidence type="ECO:0000259" key="5">
    <source>
        <dbReference type="Pfam" id="PF00171"/>
    </source>
</evidence>
<evidence type="ECO:0000256" key="3">
    <source>
        <dbReference type="PROSITE-ProRule" id="PRU10007"/>
    </source>
</evidence>
<name>A0A7Y2H3J0_UNCEI</name>
<comment type="caution">
    <text evidence="6">The sequence shown here is derived from an EMBL/GenBank/DDBJ whole genome shotgun (WGS) entry which is preliminary data.</text>
</comment>
<dbReference type="Gene3D" id="3.40.309.10">
    <property type="entry name" value="Aldehyde Dehydrogenase, Chain A, domain 2"/>
    <property type="match status" value="1"/>
</dbReference>
<dbReference type="Pfam" id="PF00171">
    <property type="entry name" value="Aldedh"/>
    <property type="match status" value="1"/>
</dbReference>
<dbReference type="SUPFAM" id="SSF53720">
    <property type="entry name" value="ALDH-like"/>
    <property type="match status" value="1"/>
</dbReference>
<dbReference type="FunFam" id="3.40.309.10:FF:000012">
    <property type="entry name" value="Betaine aldehyde dehydrogenase"/>
    <property type="match status" value="1"/>
</dbReference>
<dbReference type="InterPro" id="IPR016163">
    <property type="entry name" value="Ald_DH_C"/>
</dbReference>
<evidence type="ECO:0000256" key="4">
    <source>
        <dbReference type="RuleBase" id="RU003345"/>
    </source>
</evidence>
<sequence>MKLESDGRLFIGGEWEAASSGETFESINPATEEVIGSVASGDEADVDRAVKSARSAFEGKWSAFPPAKRAALLQKLAGAILKNRDAFAAIEVADQGKVMFEASKIDVPMAADAFNYYAGWATKLGGSTIPNAPGMLNYVQNEPFGVVGQIIPWNFPLLMAAWKLAPALAAGNTVVLKPAEQTPLSAIKLGQLIEEVGFPPGVVNIVTGFGPTAGAELVAHPDVDRLSFTGSTEVGKGIMRTAADSLTPVTLELGGKSPNIVFADANLDAASRGAITGIFYNKGEACTAGSRLFVEDSIADEFIAMVLDRARKSKPGDPTDMGTKIGPLVSAAQRDRVEGYVKLGQEEGANLALGGKRAEVGDGRGYFYEPTVLTVVSNTMRVAQEEIFGPVLSIIRFKEVEEVVLEANQNPYGLAAGVWTNDLGKAHRTAAALNAGTVWINTYGLYSAAVPFGGTKASGFGRELGEQGVRAYTRSKSVWVSLG</sequence>
<evidence type="ECO:0000256" key="2">
    <source>
        <dbReference type="ARBA" id="ARBA00023002"/>
    </source>
</evidence>
<evidence type="ECO:0000256" key="1">
    <source>
        <dbReference type="ARBA" id="ARBA00009986"/>
    </source>
</evidence>
<gene>
    <name evidence="6" type="ORF">HKN21_13525</name>
</gene>
<dbReference type="InterPro" id="IPR016162">
    <property type="entry name" value="Ald_DH_N"/>
</dbReference>
<feature type="domain" description="Aldehyde dehydrogenase" evidence="5">
    <location>
        <begin position="15"/>
        <end position="478"/>
    </location>
</feature>
<comment type="similarity">
    <text evidence="1 4">Belongs to the aldehyde dehydrogenase family.</text>
</comment>
<dbReference type="InterPro" id="IPR015590">
    <property type="entry name" value="Aldehyde_DH_dom"/>
</dbReference>
<evidence type="ECO:0000313" key="6">
    <source>
        <dbReference type="EMBL" id="NNF07778.1"/>
    </source>
</evidence>
<dbReference type="Gene3D" id="3.40.605.10">
    <property type="entry name" value="Aldehyde Dehydrogenase, Chain A, domain 1"/>
    <property type="match status" value="1"/>
</dbReference>
<dbReference type="PROSITE" id="PS00070">
    <property type="entry name" value="ALDEHYDE_DEHYDR_CYS"/>
    <property type="match status" value="1"/>
</dbReference>
<dbReference type="EMBL" id="JABDJR010000545">
    <property type="protein sequence ID" value="NNF07778.1"/>
    <property type="molecule type" value="Genomic_DNA"/>
</dbReference>
<dbReference type="FunFam" id="3.40.605.10:FF:000007">
    <property type="entry name" value="NAD/NADP-dependent betaine aldehyde dehydrogenase"/>
    <property type="match status" value="1"/>
</dbReference>
<dbReference type="Proteomes" id="UP000547674">
    <property type="component" value="Unassembled WGS sequence"/>
</dbReference>
<reference evidence="6 7" key="1">
    <citation type="submission" date="2020-03" db="EMBL/GenBank/DDBJ databases">
        <title>Metabolic flexibility allows generalist bacteria to become dominant in a frequently disturbed ecosystem.</title>
        <authorList>
            <person name="Chen Y.-J."/>
            <person name="Leung P.M."/>
            <person name="Bay S.K."/>
            <person name="Hugenholtz P."/>
            <person name="Kessler A.J."/>
            <person name="Shelley G."/>
            <person name="Waite D.W."/>
            <person name="Cook P.L."/>
            <person name="Greening C."/>
        </authorList>
    </citation>
    <scope>NUCLEOTIDE SEQUENCE [LARGE SCALE GENOMIC DNA]</scope>
    <source>
        <strain evidence="6">SS_bin_28</strain>
    </source>
</reference>